<keyword evidence="1" id="KW-1133">Transmembrane helix</keyword>
<evidence type="ECO:0000259" key="2">
    <source>
        <dbReference type="Pfam" id="PF19701"/>
    </source>
</evidence>
<evidence type="ECO:0000313" key="4">
    <source>
        <dbReference type="Proteomes" id="UP000824209"/>
    </source>
</evidence>
<proteinExistence type="predicted"/>
<gene>
    <name evidence="3" type="ORF">H9943_02325</name>
</gene>
<dbReference type="EMBL" id="DWYA01000026">
    <property type="protein sequence ID" value="HJB39215.1"/>
    <property type="molecule type" value="Genomic_DNA"/>
</dbReference>
<reference evidence="3" key="2">
    <citation type="submission" date="2021-04" db="EMBL/GenBank/DDBJ databases">
        <authorList>
            <person name="Gilroy R."/>
        </authorList>
    </citation>
    <scope>NUCLEOTIDE SEQUENCE</scope>
    <source>
        <strain evidence="3">ChiBcec8-14828</strain>
    </source>
</reference>
<sequence length="72" mass="8219">MVWTVFAGLLLMGLGALYFLRPDLVWKYTERWKSYSADEPSDFYKLNTKIGGAVFFLVGLAGLLLPWIFPDV</sequence>
<dbReference type="InterPro" id="IPR045679">
    <property type="entry name" value="DUF6199"/>
</dbReference>
<comment type="caution">
    <text evidence="3">The sequence shown here is derived from an EMBL/GenBank/DDBJ whole genome shotgun (WGS) entry which is preliminary data.</text>
</comment>
<feature type="transmembrane region" description="Helical" evidence="1">
    <location>
        <begin position="6"/>
        <end position="26"/>
    </location>
</feature>
<dbReference type="Pfam" id="PF19701">
    <property type="entry name" value="DUF6199"/>
    <property type="match status" value="1"/>
</dbReference>
<dbReference type="AlphaFoldDB" id="A0A9D2S1H6"/>
<keyword evidence="1" id="KW-0812">Transmembrane</keyword>
<keyword evidence="1" id="KW-0472">Membrane</keyword>
<evidence type="ECO:0000313" key="3">
    <source>
        <dbReference type="EMBL" id="HJB39215.1"/>
    </source>
</evidence>
<feature type="domain" description="DUF6199" evidence="2">
    <location>
        <begin position="7"/>
        <end position="65"/>
    </location>
</feature>
<name>A0A9D2S1H6_9FIRM</name>
<organism evidence="3 4">
    <name type="scientific">Candidatus Ruthenibacterium avium</name>
    <dbReference type="NCBI Taxonomy" id="2838751"/>
    <lineage>
        <taxon>Bacteria</taxon>
        <taxon>Bacillati</taxon>
        <taxon>Bacillota</taxon>
        <taxon>Clostridia</taxon>
        <taxon>Eubacteriales</taxon>
        <taxon>Oscillospiraceae</taxon>
        <taxon>Ruthenibacterium</taxon>
    </lineage>
</organism>
<protein>
    <recommendedName>
        <fullName evidence="2">DUF6199 domain-containing protein</fullName>
    </recommendedName>
</protein>
<dbReference type="Proteomes" id="UP000824209">
    <property type="component" value="Unassembled WGS sequence"/>
</dbReference>
<reference evidence="3" key="1">
    <citation type="journal article" date="2021" name="PeerJ">
        <title>Extensive microbial diversity within the chicken gut microbiome revealed by metagenomics and culture.</title>
        <authorList>
            <person name="Gilroy R."/>
            <person name="Ravi A."/>
            <person name="Getino M."/>
            <person name="Pursley I."/>
            <person name="Horton D.L."/>
            <person name="Alikhan N.F."/>
            <person name="Baker D."/>
            <person name="Gharbi K."/>
            <person name="Hall N."/>
            <person name="Watson M."/>
            <person name="Adriaenssens E.M."/>
            <person name="Foster-Nyarko E."/>
            <person name="Jarju S."/>
            <person name="Secka A."/>
            <person name="Antonio M."/>
            <person name="Oren A."/>
            <person name="Chaudhuri R.R."/>
            <person name="La Ragione R."/>
            <person name="Hildebrand F."/>
            <person name="Pallen M.J."/>
        </authorList>
    </citation>
    <scope>NUCLEOTIDE SEQUENCE</scope>
    <source>
        <strain evidence="3">ChiBcec8-14828</strain>
    </source>
</reference>
<evidence type="ECO:0000256" key="1">
    <source>
        <dbReference type="SAM" id="Phobius"/>
    </source>
</evidence>
<accession>A0A9D2S1H6</accession>
<feature type="transmembrane region" description="Helical" evidence="1">
    <location>
        <begin position="46"/>
        <end position="69"/>
    </location>
</feature>